<name>A0A0A1V6B1_9HYPO</name>
<evidence type="ECO:0000313" key="2">
    <source>
        <dbReference type="EMBL" id="EXV05375.1"/>
    </source>
</evidence>
<comment type="caution">
    <text evidence="2">The sequence shown here is derived from an EMBL/GenBank/DDBJ whole genome shotgun (WGS) entry which is preliminary data.</text>
</comment>
<sequence length="164" mass="17621">MQHRRLKGITGVDSNGLRLGPRNSRSARAKRGRKDGMARSSDAAGAPGGPSHLTAKPGDMGLSNPLSMVELAGQEEPAVRQSIVFTVVLHITGHHARLQHSQAGQCPTPISPIERPVVRRMRQMTSSMIGVTTVNMFAAPRLANARRLCPEPGQDIHRRAEGDG</sequence>
<reference evidence="2 3" key="1">
    <citation type="submission" date="2014-02" db="EMBL/GenBank/DDBJ databases">
        <title>The genome sequence of the entomopathogenic fungus Metarhizium robertsii ARSEF 2575.</title>
        <authorList>
            <person name="Giuliano Garisto Donzelli B."/>
            <person name="Roe B.A."/>
            <person name="Macmil S.L."/>
            <person name="Krasnoff S.B."/>
            <person name="Gibson D.M."/>
        </authorList>
    </citation>
    <scope>NUCLEOTIDE SEQUENCE [LARGE SCALE GENOMIC DNA]</scope>
    <source>
        <strain evidence="2 3">ARSEF 2575</strain>
    </source>
</reference>
<gene>
    <name evidence="2" type="ORF">X797_000087</name>
</gene>
<evidence type="ECO:0000313" key="3">
    <source>
        <dbReference type="Proteomes" id="UP000030151"/>
    </source>
</evidence>
<feature type="region of interest" description="Disordered" evidence="1">
    <location>
        <begin position="1"/>
        <end position="66"/>
    </location>
</feature>
<dbReference type="HOGENOM" id="CLU_1619443_0_0_1"/>
<protein>
    <submittedName>
        <fullName evidence="2">Uncharacterized protein</fullName>
    </submittedName>
</protein>
<organism evidence="2 3">
    <name type="scientific">Metarhizium robertsii</name>
    <dbReference type="NCBI Taxonomy" id="568076"/>
    <lineage>
        <taxon>Eukaryota</taxon>
        <taxon>Fungi</taxon>
        <taxon>Dikarya</taxon>
        <taxon>Ascomycota</taxon>
        <taxon>Pezizomycotina</taxon>
        <taxon>Sordariomycetes</taxon>
        <taxon>Hypocreomycetidae</taxon>
        <taxon>Hypocreales</taxon>
        <taxon>Clavicipitaceae</taxon>
        <taxon>Metarhizium</taxon>
    </lineage>
</organism>
<proteinExistence type="predicted"/>
<dbReference type="Proteomes" id="UP000030151">
    <property type="component" value="Unassembled WGS sequence"/>
</dbReference>
<accession>A0A0A1V6B1</accession>
<dbReference type="EMBL" id="JELW01000001">
    <property type="protein sequence ID" value="EXV05375.1"/>
    <property type="molecule type" value="Genomic_DNA"/>
</dbReference>
<dbReference type="AlphaFoldDB" id="A0A0A1V6B1"/>
<evidence type="ECO:0000256" key="1">
    <source>
        <dbReference type="SAM" id="MobiDB-lite"/>
    </source>
</evidence>